<dbReference type="GO" id="GO:0006913">
    <property type="term" value="P:nucleocytoplasmic transport"/>
    <property type="evidence" value="ECO:0007669"/>
    <property type="project" value="TreeGrafter"/>
</dbReference>
<dbReference type="PANTHER" id="PTHR24113:SF12">
    <property type="entry name" value="RAN GTPASE-ACTIVATING PROTEIN 1"/>
    <property type="match status" value="1"/>
</dbReference>
<dbReference type="Pfam" id="PF13516">
    <property type="entry name" value="LRR_6"/>
    <property type="match status" value="1"/>
</dbReference>
<dbReference type="GO" id="GO:0031267">
    <property type="term" value="F:small GTPase binding"/>
    <property type="evidence" value="ECO:0007669"/>
    <property type="project" value="TreeGrafter"/>
</dbReference>
<proteinExistence type="predicted"/>
<dbReference type="GO" id="GO:0005829">
    <property type="term" value="C:cytosol"/>
    <property type="evidence" value="ECO:0007669"/>
    <property type="project" value="TreeGrafter"/>
</dbReference>
<dbReference type="PANTHER" id="PTHR24113">
    <property type="entry name" value="RAN GTPASE-ACTIVATING PROTEIN 1"/>
    <property type="match status" value="1"/>
</dbReference>
<protein>
    <submittedName>
        <fullName evidence="4">Uncharacterized protein</fullName>
    </submittedName>
</protein>
<dbReference type="EMBL" id="RRYP01002579">
    <property type="protein sequence ID" value="TNV84622.1"/>
    <property type="molecule type" value="Genomic_DNA"/>
</dbReference>
<dbReference type="Proteomes" id="UP000785679">
    <property type="component" value="Unassembled WGS sequence"/>
</dbReference>
<sequence>MYYKEKPNIVLKHAGDIAKQQIHVLKGLNLVKGPKEEGEGFEHYLATVTQFIINNKIGTLPYPVQTGDALADYEPGIMKKLIDDIDHRKHSPRKRSLSPRQLADRDSQFRLMKRDSQRSTTNLSAVELLSMREDNFEDPKFYFGDDAREEFWDLYKSERRFKDQGVEDEIKDPRFAYLQTCKELMVYPKARMLIREKKSNHIDYSNFLLLNKSAVAVAEAIKRYSLTVDAITLANNGLKPKECCLLIASFQKHYQQIQSLTIAKNKMGLEGAKYLATSLAEMKILSKLCLNDNDIGDHGVADILNSARNYCSLEVLDISGNNLGKSSASGELAESLYLFLSNNRSLEVLRMNWNSLRGNVGDKIMEGLVECTGIREVYMNNNLLGVTYEEKQPPVNRLAEMLQNLKHLEQLDISFNCVDQKSIFVLAHGLKLTTSLLNLNVEGNPIGPQGMRFLIQAMSSNTHTTFKVNMKEISADKDIKTYKNVFDTTSPEKEYSLNMAETYNQLILQNLLRIAESAANASEGKFDIKACFYSVKLNGKANWNPPASKDINGLFDPIDKTGLLTFHFTTNPIVFKQQQAKLAALEAAQPPGTILAKPPPAQIELLQIEYIDKPIISAQGFARFVNMIAQCYNDEDEQNQEELVRSLAREHMLWARQAQEIMYSFKNLESMAKIAPFLMNRVVDRHNRFALVTHFPKTQRALLSKIAQKMSRAAYCFNYWNPNGHYELNLANSVERDIAVTLFVWNKEASKRILAGERADRSQMGNKSCFRNERYNSKAFIMNPDWQVPSSGVFEFDFMYLGDEADPSQVLADDQLSLLLEWFRSRLNDGAEGEKADPYQLALAFVGISDFLTLRSDQLGALVDLLDDPHWKTEVFIAGVGRISDPRNYDFIKHRVKFPEAIRAIYRRFGILNLFNPFRSNGSYRLDLSIYEEKIVCKMLLELARVEGYTQMTNVVLDGKPVEVVNKEFADKLGDNGIFEGTYVCKPEAANEELREKLGQKYLDYKPLV</sequence>
<evidence type="ECO:0000313" key="4">
    <source>
        <dbReference type="EMBL" id="TNV84622.1"/>
    </source>
</evidence>
<dbReference type="SMART" id="SM00368">
    <property type="entry name" value="LRR_RI"/>
    <property type="match status" value="6"/>
</dbReference>
<dbReference type="GO" id="GO:0005634">
    <property type="term" value="C:nucleus"/>
    <property type="evidence" value="ECO:0007669"/>
    <property type="project" value="TreeGrafter"/>
</dbReference>
<dbReference type="SUPFAM" id="SSF52047">
    <property type="entry name" value="RNI-like"/>
    <property type="match status" value="1"/>
</dbReference>
<dbReference type="GO" id="GO:0005096">
    <property type="term" value="F:GTPase activator activity"/>
    <property type="evidence" value="ECO:0007669"/>
    <property type="project" value="UniProtKB-KW"/>
</dbReference>
<dbReference type="AlphaFoldDB" id="A0A8J8NYN4"/>
<reference evidence="4" key="1">
    <citation type="submission" date="2019-06" db="EMBL/GenBank/DDBJ databases">
        <authorList>
            <person name="Zheng W."/>
        </authorList>
    </citation>
    <scope>NUCLEOTIDE SEQUENCE</scope>
    <source>
        <strain evidence="4">QDHG01</strain>
    </source>
</reference>
<gene>
    <name evidence="4" type="ORF">FGO68_gene9205</name>
</gene>
<keyword evidence="2" id="KW-0433">Leucine-rich repeat</keyword>
<dbReference type="OrthoDB" id="310894at2759"/>
<keyword evidence="5" id="KW-1185">Reference proteome</keyword>
<evidence type="ECO:0000256" key="2">
    <source>
        <dbReference type="ARBA" id="ARBA00022614"/>
    </source>
</evidence>
<evidence type="ECO:0000256" key="1">
    <source>
        <dbReference type="ARBA" id="ARBA00022468"/>
    </source>
</evidence>
<dbReference type="InterPro" id="IPR027038">
    <property type="entry name" value="RanGap"/>
</dbReference>
<dbReference type="InterPro" id="IPR001611">
    <property type="entry name" value="Leu-rich_rpt"/>
</dbReference>
<name>A0A8J8NYN4_HALGN</name>
<evidence type="ECO:0000313" key="5">
    <source>
        <dbReference type="Proteomes" id="UP000785679"/>
    </source>
</evidence>
<dbReference type="InterPro" id="IPR032675">
    <property type="entry name" value="LRR_dom_sf"/>
</dbReference>
<evidence type="ECO:0000256" key="3">
    <source>
        <dbReference type="ARBA" id="ARBA00022737"/>
    </source>
</evidence>
<keyword evidence="1" id="KW-0343">GTPase activation</keyword>
<dbReference type="Gene3D" id="3.80.10.10">
    <property type="entry name" value="Ribonuclease Inhibitor"/>
    <property type="match status" value="1"/>
</dbReference>
<accession>A0A8J8NYN4</accession>
<dbReference type="GO" id="GO:0048471">
    <property type="term" value="C:perinuclear region of cytoplasm"/>
    <property type="evidence" value="ECO:0007669"/>
    <property type="project" value="TreeGrafter"/>
</dbReference>
<comment type="caution">
    <text evidence="4">The sequence shown here is derived from an EMBL/GenBank/DDBJ whole genome shotgun (WGS) entry which is preliminary data.</text>
</comment>
<organism evidence="4 5">
    <name type="scientific">Halteria grandinella</name>
    <dbReference type="NCBI Taxonomy" id="5974"/>
    <lineage>
        <taxon>Eukaryota</taxon>
        <taxon>Sar</taxon>
        <taxon>Alveolata</taxon>
        <taxon>Ciliophora</taxon>
        <taxon>Intramacronucleata</taxon>
        <taxon>Spirotrichea</taxon>
        <taxon>Stichotrichia</taxon>
        <taxon>Sporadotrichida</taxon>
        <taxon>Halteriidae</taxon>
        <taxon>Halteria</taxon>
    </lineage>
</organism>
<keyword evidence="3" id="KW-0677">Repeat</keyword>